<dbReference type="Proteomes" id="UP000317178">
    <property type="component" value="Chromosome"/>
</dbReference>
<dbReference type="AlphaFoldDB" id="A0A518CQS5"/>
<proteinExistence type="predicted"/>
<accession>A0A518CQS5</accession>
<name>A0A518CQS5_9PLAN</name>
<evidence type="ECO:0000313" key="1">
    <source>
        <dbReference type="EMBL" id="QDU81582.1"/>
    </source>
</evidence>
<dbReference type="EMBL" id="CP036281">
    <property type="protein sequence ID" value="QDU81582.1"/>
    <property type="molecule type" value="Genomic_DNA"/>
</dbReference>
<dbReference type="KEGG" id="plon:Pla110_33240"/>
<keyword evidence="2" id="KW-1185">Reference proteome</keyword>
<organism evidence="1 2">
    <name type="scientific">Polystyrenella longa</name>
    <dbReference type="NCBI Taxonomy" id="2528007"/>
    <lineage>
        <taxon>Bacteria</taxon>
        <taxon>Pseudomonadati</taxon>
        <taxon>Planctomycetota</taxon>
        <taxon>Planctomycetia</taxon>
        <taxon>Planctomycetales</taxon>
        <taxon>Planctomycetaceae</taxon>
        <taxon>Polystyrenella</taxon>
    </lineage>
</organism>
<dbReference type="RefSeq" id="WP_144997048.1">
    <property type="nucleotide sequence ID" value="NZ_CP036281.1"/>
</dbReference>
<gene>
    <name evidence="1" type="ORF">Pla110_33240</name>
</gene>
<reference evidence="1 2" key="1">
    <citation type="submission" date="2019-02" db="EMBL/GenBank/DDBJ databases">
        <title>Deep-cultivation of Planctomycetes and their phenomic and genomic characterization uncovers novel biology.</title>
        <authorList>
            <person name="Wiegand S."/>
            <person name="Jogler M."/>
            <person name="Boedeker C."/>
            <person name="Pinto D."/>
            <person name="Vollmers J."/>
            <person name="Rivas-Marin E."/>
            <person name="Kohn T."/>
            <person name="Peeters S.H."/>
            <person name="Heuer A."/>
            <person name="Rast P."/>
            <person name="Oberbeckmann S."/>
            <person name="Bunk B."/>
            <person name="Jeske O."/>
            <person name="Meyerdierks A."/>
            <person name="Storesund J.E."/>
            <person name="Kallscheuer N."/>
            <person name="Luecker S."/>
            <person name="Lage O.M."/>
            <person name="Pohl T."/>
            <person name="Merkel B.J."/>
            <person name="Hornburger P."/>
            <person name="Mueller R.-W."/>
            <person name="Bruemmer F."/>
            <person name="Labrenz M."/>
            <person name="Spormann A.M."/>
            <person name="Op den Camp H."/>
            <person name="Overmann J."/>
            <person name="Amann R."/>
            <person name="Jetten M.S.M."/>
            <person name="Mascher T."/>
            <person name="Medema M.H."/>
            <person name="Devos D.P."/>
            <person name="Kaster A.-K."/>
            <person name="Ovreas L."/>
            <person name="Rohde M."/>
            <person name="Galperin M.Y."/>
            <person name="Jogler C."/>
        </authorList>
    </citation>
    <scope>NUCLEOTIDE SEQUENCE [LARGE SCALE GENOMIC DNA]</scope>
    <source>
        <strain evidence="1 2">Pla110</strain>
    </source>
</reference>
<evidence type="ECO:0000313" key="2">
    <source>
        <dbReference type="Proteomes" id="UP000317178"/>
    </source>
</evidence>
<protein>
    <submittedName>
        <fullName evidence="1">Uncharacterized protein</fullName>
    </submittedName>
</protein>
<sequence>MLPTLDSNNNKRIQKNKDEFKRSTQLFANICGIRTGQLIGYEDGQKKLLSTKNSAIKNIINRVIAKKKLTSSSSSLSKQMAHSYLSQPIENVMKISGIKLRRHSAYEETLFYTNDCRSEYLVVGCDVDIQKKSNMTGSVEGIKEFYDILRDKFPELLFHEDESTSQPAGHCYLVFKNHTYQKNQQTGQTFGDAKAINEILKKTEKVFRYLAKDCDIADVEIKATCTDIKFSRNGYPESVKGGDLFKCPRHKHVYLAIQEQIEADKESEDENDTDYVMYLSDWADVIDDFIEPAQILSVKNRSKTGSIGLDEKKFDLINNQIDYFSESMFEETMKTTSSANVVLEDWKCFLKILKFYYENPNKDESCPVAGIEWIWNWMFDNDYVSRKYNRNRVAVMTKELSRRSFINWIDENYVWHCGTEQGQAAKWKITDEVYSMILNDEQRDEKQKQQFEEKKQQDQAQKGKGIGSSILCKANISLFVKNAPVLPDSQVITKIDASTNTIFHLNSDEITHKMMALAA</sequence>